<dbReference type="InterPro" id="IPR045175">
    <property type="entry name" value="M28_fam"/>
</dbReference>
<evidence type="ECO:0000259" key="4">
    <source>
        <dbReference type="Pfam" id="PF04389"/>
    </source>
</evidence>
<comment type="cofactor">
    <cofactor evidence="1">
        <name>Zn(2+)</name>
        <dbReference type="ChEBI" id="CHEBI:29105"/>
    </cofactor>
</comment>
<dbReference type="Pfam" id="PF02225">
    <property type="entry name" value="PA"/>
    <property type="match status" value="1"/>
</dbReference>
<evidence type="ECO:0000259" key="3">
    <source>
        <dbReference type="Pfam" id="PF02225"/>
    </source>
</evidence>
<dbReference type="GO" id="GO:0008235">
    <property type="term" value="F:metalloexopeptidase activity"/>
    <property type="evidence" value="ECO:0007669"/>
    <property type="project" value="InterPro"/>
</dbReference>
<dbReference type="SUPFAM" id="SSF53187">
    <property type="entry name" value="Zn-dependent exopeptidases"/>
    <property type="match status" value="1"/>
</dbReference>
<gene>
    <name evidence="5" type="ORF">JYZ213_LOCUS11426</name>
</gene>
<feature type="domain" description="PA" evidence="3">
    <location>
        <begin position="220"/>
        <end position="302"/>
    </location>
</feature>
<sequence>MTVIIFTFNPQLLYLELSENISSDINSNTNISSSFISDSSMQCVAFPAVNVFTAVERLKLFRKICGTIDDSTLKQEFANYEIYKKDVSTFTTFSQKYASSLPKLSKMVLQYGTIPDTSVSSESLFSIAGYMAHNNGRTRALGTSGFKATVDYIETQLKSKTNFHVFKEEFAVPVGIRREPVLTSTIAGVDKNYTYETDFRMIFSSAPADFLIPIRLTIIPNSGCEDEDWQRATPYPANGSIAIVVHDQNCSVQQKSIVAQKYNINGLLLYNNINSTSLPFAVAAENITYIAMTVSYEVGSQLSEAVQNHVSTNPHVRMFMVPGNMQRVNISSENLCADIPTGNRTQTIVIGSHSDSIENGSGINDNGSGAMATLVLALNMANLLQTSFYEKYMYRIRFCWWGAEERNMYGSFHHVEQANITTVEGNRLKDYLMMLNFDMLASPNYYFGIHQGNGLPDIVSSKVRNGSERIAQIFRNWFDQENLPWDNSSLGLLSDHVPFLVSGIPCGGLFTGADGHKTLEQRDRYDRMLGHGYGGIAKASFDPCYHETCDTIENTNPFAFETMVKAAAYTIETFARMSNLYQYLYE</sequence>
<organism evidence="5 6">
    <name type="scientific">Adineta steineri</name>
    <dbReference type="NCBI Taxonomy" id="433720"/>
    <lineage>
        <taxon>Eukaryota</taxon>
        <taxon>Metazoa</taxon>
        <taxon>Spiralia</taxon>
        <taxon>Gnathifera</taxon>
        <taxon>Rotifera</taxon>
        <taxon>Eurotatoria</taxon>
        <taxon>Bdelloidea</taxon>
        <taxon>Adinetida</taxon>
        <taxon>Adinetidae</taxon>
        <taxon>Adineta</taxon>
    </lineage>
</organism>
<evidence type="ECO:0000256" key="2">
    <source>
        <dbReference type="ARBA" id="ARBA00005634"/>
    </source>
</evidence>
<dbReference type="GO" id="GO:0006508">
    <property type="term" value="P:proteolysis"/>
    <property type="evidence" value="ECO:0007669"/>
    <property type="project" value="InterPro"/>
</dbReference>
<evidence type="ECO:0000313" key="6">
    <source>
        <dbReference type="Proteomes" id="UP000663845"/>
    </source>
</evidence>
<evidence type="ECO:0000313" key="5">
    <source>
        <dbReference type="EMBL" id="CAF0917566.1"/>
    </source>
</evidence>
<dbReference type="InterPro" id="IPR007484">
    <property type="entry name" value="Peptidase_M28"/>
</dbReference>
<name>A0A814AVA5_9BILA</name>
<comment type="similarity">
    <text evidence="2">Belongs to the peptidase M28 family. M28B subfamily.</text>
</comment>
<evidence type="ECO:0000256" key="1">
    <source>
        <dbReference type="ARBA" id="ARBA00001947"/>
    </source>
</evidence>
<dbReference type="AlphaFoldDB" id="A0A814AVA5"/>
<dbReference type="SUPFAM" id="SSF52025">
    <property type="entry name" value="PA domain"/>
    <property type="match status" value="1"/>
</dbReference>
<dbReference type="EMBL" id="CAJNOG010000086">
    <property type="protein sequence ID" value="CAF0917566.1"/>
    <property type="molecule type" value="Genomic_DNA"/>
</dbReference>
<protein>
    <recommendedName>
        <fullName evidence="7">Peptide hydrolase</fullName>
    </recommendedName>
</protein>
<reference evidence="5" key="1">
    <citation type="submission" date="2021-02" db="EMBL/GenBank/DDBJ databases">
        <authorList>
            <person name="Nowell W R."/>
        </authorList>
    </citation>
    <scope>NUCLEOTIDE SEQUENCE</scope>
</reference>
<proteinExistence type="inferred from homology"/>
<feature type="domain" description="Peptidase M28" evidence="4">
    <location>
        <begin position="334"/>
        <end position="570"/>
    </location>
</feature>
<dbReference type="InterPro" id="IPR046450">
    <property type="entry name" value="PA_dom_sf"/>
</dbReference>
<dbReference type="Proteomes" id="UP000663845">
    <property type="component" value="Unassembled WGS sequence"/>
</dbReference>
<dbReference type="InterPro" id="IPR003137">
    <property type="entry name" value="PA_domain"/>
</dbReference>
<dbReference type="Gene3D" id="3.40.630.10">
    <property type="entry name" value="Zn peptidases"/>
    <property type="match status" value="1"/>
</dbReference>
<dbReference type="Pfam" id="PF04389">
    <property type="entry name" value="Peptidase_M28"/>
    <property type="match status" value="1"/>
</dbReference>
<dbReference type="PANTHER" id="PTHR12147">
    <property type="entry name" value="METALLOPEPTIDASE M28 FAMILY MEMBER"/>
    <property type="match status" value="1"/>
</dbReference>
<dbReference type="PANTHER" id="PTHR12147:SF26">
    <property type="entry name" value="PEPTIDASE M28 DOMAIN-CONTAINING PROTEIN"/>
    <property type="match status" value="1"/>
</dbReference>
<comment type="caution">
    <text evidence="5">The sequence shown here is derived from an EMBL/GenBank/DDBJ whole genome shotgun (WGS) entry which is preliminary data.</text>
</comment>
<evidence type="ECO:0008006" key="7">
    <source>
        <dbReference type="Google" id="ProtNLM"/>
    </source>
</evidence>
<accession>A0A814AVA5</accession>